<dbReference type="SUPFAM" id="SSF53041">
    <property type="entry name" value="Resolvase-like"/>
    <property type="match status" value="1"/>
</dbReference>
<sequence>MTPALGQVFAYTYSDPLLEVVPDASIWGWEVDRVYQDQGTRQQLQQLLQDCRTESVAYLLVRHLNELGDSLTAIRAILAELETLQIQLITTEDAIGLAEPSICPSDLMQLFQTIQTQQQRQQLRRGHARNRLKALPPPGRAPYGYRRGKDRYALDRSTAPVVKDFFDHFLLYGSLRGSVRYLQKKYSKKISVSTGKRWLTSPVYRGDLAYQNGEVLPDTHVPILSREEAAQVDRLLRRNQRMPSRTASAPRSLSGLVACETCGSAMKISRVVRNQQEYLYLRPVACPRQPLCRSLPYQQVLEATIQQICADLPPAVSNAAIPDVDGIQQGLTAQMTAKQAVLDQLPRLVETGVLDEETASLRAYKVRTEIAAIRTKLAQLPPVNLKTIAQLVSIPQFWLDLSEAERRFYFREFIQQIKILRLDQSWAIALVFIF</sequence>
<dbReference type="Pfam" id="PF00239">
    <property type="entry name" value="Resolvase"/>
    <property type="match status" value="1"/>
</dbReference>
<name>A0AA96WAE3_9CYAN</name>
<comment type="similarity">
    <text evidence="1">Belongs to the site-specific recombinase resolvase family.</text>
</comment>
<evidence type="ECO:0000313" key="3">
    <source>
        <dbReference type="EMBL" id="WNZ21488.1"/>
    </source>
</evidence>
<dbReference type="Gene3D" id="3.90.1750.20">
    <property type="entry name" value="Putative Large Serine Recombinase, Chain B, Domain 2"/>
    <property type="match status" value="1"/>
</dbReference>
<dbReference type="Pfam" id="PF07508">
    <property type="entry name" value="Recombinase"/>
    <property type="match status" value="1"/>
</dbReference>
<evidence type="ECO:0000259" key="2">
    <source>
        <dbReference type="PROSITE" id="PS51737"/>
    </source>
</evidence>
<gene>
    <name evidence="3" type="ORF">HJG54_00485</name>
</gene>
<dbReference type="PROSITE" id="PS51737">
    <property type="entry name" value="RECOMBINASE_DNA_BIND"/>
    <property type="match status" value="1"/>
</dbReference>
<dbReference type="RefSeq" id="WP_316432734.1">
    <property type="nucleotide sequence ID" value="NZ_CP053586.1"/>
</dbReference>
<organism evidence="3">
    <name type="scientific">Leptolyngbya sp. NK1-12</name>
    <dbReference type="NCBI Taxonomy" id="2547451"/>
    <lineage>
        <taxon>Bacteria</taxon>
        <taxon>Bacillati</taxon>
        <taxon>Cyanobacteriota</taxon>
        <taxon>Cyanophyceae</taxon>
        <taxon>Leptolyngbyales</taxon>
        <taxon>Leptolyngbyaceae</taxon>
        <taxon>Leptolyngbya group</taxon>
        <taxon>Leptolyngbya</taxon>
    </lineage>
</organism>
<evidence type="ECO:0000256" key="1">
    <source>
        <dbReference type="ARBA" id="ARBA00009913"/>
    </source>
</evidence>
<dbReference type="InterPro" id="IPR036162">
    <property type="entry name" value="Resolvase-like_N_sf"/>
</dbReference>
<feature type="domain" description="Recombinase" evidence="2">
    <location>
        <begin position="142"/>
        <end position="242"/>
    </location>
</feature>
<dbReference type="GO" id="GO:0000150">
    <property type="term" value="F:DNA strand exchange activity"/>
    <property type="evidence" value="ECO:0007669"/>
    <property type="project" value="InterPro"/>
</dbReference>
<dbReference type="Gene3D" id="3.40.50.1390">
    <property type="entry name" value="Resolvase, N-terminal catalytic domain"/>
    <property type="match status" value="1"/>
</dbReference>
<protein>
    <submittedName>
        <fullName evidence="3">Recombinase family protein</fullName>
    </submittedName>
</protein>
<dbReference type="PANTHER" id="PTHR30461">
    <property type="entry name" value="DNA-INVERTASE FROM LAMBDOID PROPHAGE"/>
    <property type="match status" value="1"/>
</dbReference>
<proteinExistence type="inferred from homology"/>
<dbReference type="InterPro" id="IPR006119">
    <property type="entry name" value="Resolv_N"/>
</dbReference>
<dbReference type="GO" id="GO:0003677">
    <property type="term" value="F:DNA binding"/>
    <property type="evidence" value="ECO:0007669"/>
    <property type="project" value="InterPro"/>
</dbReference>
<dbReference type="SMART" id="SM00857">
    <property type="entry name" value="Resolvase"/>
    <property type="match status" value="1"/>
</dbReference>
<dbReference type="PANTHER" id="PTHR30461:SF26">
    <property type="entry name" value="RESOLVASE HOMOLOG YNEB"/>
    <property type="match status" value="1"/>
</dbReference>
<accession>A0AA96WAE3</accession>
<dbReference type="InterPro" id="IPR050639">
    <property type="entry name" value="SSR_resolvase"/>
</dbReference>
<dbReference type="AlphaFoldDB" id="A0AA96WAE3"/>
<dbReference type="InterPro" id="IPR011109">
    <property type="entry name" value="DNA_bind_recombinase_dom"/>
</dbReference>
<dbReference type="EMBL" id="CP053586">
    <property type="protein sequence ID" value="WNZ21488.1"/>
    <property type="molecule type" value="Genomic_DNA"/>
</dbReference>
<dbReference type="InterPro" id="IPR038109">
    <property type="entry name" value="DNA_bind_recomb_sf"/>
</dbReference>
<reference evidence="3" key="1">
    <citation type="submission" date="2020-05" db="EMBL/GenBank/DDBJ databases">
        <authorList>
            <person name="Zhu T."/>
            <person name="Keshari N."/>
            <person name="Lu X."/>
        </authorList>
    </citation>
    <scope>NUCLEOTIDE SEQUENCE</scope>
    <source>
        <strain evidence="3">NK1-12</strain>
    </source>
</reference>